<organism evidence="12 13">
    <name type="scientific">Claviceps aff. purpurea</name>
    <dbReference type="NCBI Taxonomy" id="1967640"/>
    <lineage>
        <taxon>Eukaryota</taxon>
        <taxon>Fungi</taxon>
        <taxon>Dikarya</taxon>
        <taxon>Ascomycota</taxon>
        <taxon>Pezizomycotina</taxon>
        <taxon>Sordariomycetes</taxon>
        <taxon>Hypocreomycetidae</taxon>
        <taxon>Hypocreales</taxon>
        <taxon>Clavicipitaceae</taxon>
        <taxon>Claviceps</taxon>
    </lineage>
</organism>
<comment type="catalytic activity">
    <reaction evidence="8">
        <text>L-seryl-[protein] + ATP = O-phospho-L-seryl-[protein] + ADP + H(+)</text>
        <dbReference type="Rhea" id="RHEA:17989"/>
        <dbReference type="Rhea" id="RHEA-COMP:9863"/>
        <dbReference type="Rhea" id="RHEA-COMP:11604"/>
        <dbReference type="ChEBI" id="CHEBI:15378"/>
        <dbReference type="ChEBI" id="CHEBI:29999"/>
        <dbReference type="ChEBI" id="CHEBI:30616"/>
        <dbReference type="ChEBI" id="CHEBI:83421"/>
        <dbReference type="ChEBI" id="CHEBI:456216"/>
        <dbReference type="EC" id="2.7.11.1"/>
    </reaction>
</comment>
<dbReference type="PANTHER" id="PTHR47634:SF9">
    <property type="entry name" value="PROTEIN KINASE DOMAIN-CONTAINING PROTEIN-RELATED"/>
    <property type="match status" value="1"/>
</dbReference>
<dbReference type="EMBL" id="SRRH01000062">
    <property type="protein sequence ID" value="KAG6300571.1"/>
    <property type="molecule type" value="Genomic_DNA"/>
</dbReference>
<keyword evidence="2 10" id="KW-0723">Serine/threonine-protein kinase</keyword>
<dbReference type="InterPro" id="IPR011009">
    <property type="entry name" value="Kinase-like_dom_sf"/>
</dbReference>
<keyword evidence="5" id="KW-0418">Kinase</keyword>
<evidence type="ECO:0000256" key="6">
    <source>
        <dbReference type="ARBA" id="ARBA00022840"/>
    </source>
</evidence>
<feature type="domain" description="Protein kinase" evidence="11">
    <location>
        <begin position="47"/>
        <end position="407"/>
    </location>
</feature>
<dbReference type="InterPro" id="IPR051334">
    <property type="entry name" value="SRPK"/>
</dbReference>
<dbReference type="GO" id="GO:0005634">
    <property type="term" value="C:nucleus"/>
    <property type="evidence" value="ECO:0007669"/>
    <property type="project" value="TreeGrafter"/>
</dbReference>
<sequence>MVNFLRAILANARSRPTPRQQILDEDIYKNQDYHPVSLGDTFDSKRYTILRKLGYGRYSTVWLANDLKHQRYVALKLLRAGCYNSSHPGFEREILEKIREVSRESSHEGRKHVLPLNEHFNHRGPKGDHVCLTFDVLGHHLNLQAVNSKDGRLPVKAVREIVTQLLKGLDFLHRECGVIHTDLKGQNILLELETPNDAISDYLKSVPPRTIKGQDGVLVPLQEDIKMPPVAEMASLHIRIIDFGVSSWREKHLFEKIQPLALRAPEVAIGAPWDTGVDIWTLGCLMLEFLHGLIIFPSRAQKWATWTDEDEHLARIVEVLGPFPSSLLEKGRRSAEFFNETGKLIRGPSYTRSSLECMLNGKVSPHNKPSGMSENEFAIFVDFLKGMMEIDPTKRQSAAQLLQHEWLS</sequence>
<evidence type="ECO:0000256" key="2">
    <source>
        <dbReference type="ARBA" id="ARBA00022527"/>
    </source>
</evidence>
<evidence type="ECO:0000256" key="10">
    <source>
        <dbReference type="RuleBase" id="RU000304"/>
    </source>
</evidence>
<evidence type="ECO:0000256" key="3">
    <source>
        <dbReference type="ARBA" id="ARBA00022679"/>
    </source>
</evidence>
<dbReference type="InterPro" id="IPR017441">
    <property type="entry name" value="Protein_kinase_ATP_BS"/>
</dbReference>
<dbReference type="AlphaFoldDB" id="A0A9P7U3D3"/>
<name>A0A9P7U3D3_9HYPO</name>
<keyword evidence="4 9" id="KW-0547">Nucleotide-binding</keyword>
<dbReference type="PROSITE" id="PS00108">
    <property type="entry name" value="PROTEIN_KINASE_ST"/>
    <property type="match status" value="1"/>
</dbReference>
<keyword evidence="13" id="KW-1185">Reference proteome</keyword>
<dbReference type="Gene3D" id="1.10.510.10">
    <property type="entry name" value="Transferase(Phosphotransferase) domain 1"/>
    <property type="match status" value="1"/>
</dbReference>
<comment type="catalytic activity">
    <reaction evidence="7">
        <text>L-threonyl-[protein] + ATP = O-phospho-L-threonyl-[protein] + ADP + H(+)</text>
        <dbReference type="Rhea" id="RHEA:46608"/>
        <dbReference type="Rhea" id="RHEA-COMP:11060"/>
        <dbReference type="Rhea" id="RHEA-COMP:11605"/>
        <dbReference type="ChEBI" id="CHEBI:15378"/>
        <dbReference type="ChEBI" id="CHEBI:30013"/>
        <dbReference type="ChEBI" id="CHEBI:30616"/>
        <dbReference type="ChEBI" id="CHEBI:61977"/>
        <dbReference type="ChEBI" id="CHEBI:456216"/>
        <dbReference type="EC" id="2.7.11.1"/>
    </reaction>
</comment>
<dbReference type="GO" id="GO:0005524">
    <property type="term" value="F:ATP binding"/>
    <property type="evidence" value="ECO:0007669"/>
    <property type="project" value="UniProtKB-UniRule"/>
</dbReference>
<evidence type="ECO:0000313" key="12">
    <source>
        <dbReference type="EMBL" id="KAG6300571.1"/>
    </source>
</evidence>
<evidence type="ECO:0000256" key="1">
    <source>
        <dbReference type="ARBA" id="ARBA00012513"/>
    </source>
</evidence>
<evidence type="ECO:0000256" key="4">
    <source>
        <dbReference type="ARBA" id="ARBA00022741"/>
    </source>
</evidence>
<feature type="binding site" evidence="9">
    <location>
        <position position="76"/>
    </location>
    <ligand>
        <name>ATP</name>
        <dbReference type="ChEBI" id="CHEBI:30616"/>
    </ligand>
</feature>
<reference evidence="12 13" key="1">
    <citation type="journal article" date="2020" name="bioRxiv">
        <title>Whole genome comparisons of ergot fungi reveals the divergence and evolution of species within the genus Claviceps are the result of varying mechanisms driving genome evolution and host range expansion.</title>
        <authorList>
            <person name="Wyka S.A."/>
            <person name="Mondo S.J."/>
            <person name="Liu M."/>
            <person name="Dettman J."/>
            <person name="Nalam V."/>
            <person name="Broders K.D."/>
        </authorList>
    </citation>
    <scope>NUCLEOTIDE SEQUENCE [LARGE SCALE GENOMIC DNA]</scope>
    <source>
        <strain evidence="12 13">Clav52</strain>
    </source>
</reference>
<accession>A0A9P7U3D3</accession>
<evidence type="ECO:0000259" key="11">
    <source>
        <dbReference type="PROSITE" id="PS50011"/>
    </source>
</evidence>
<gene>
    <name evidence="12" type="ORF">E4U09_006656</name>
</gene>
<evidence type="ECO:0000313" key="13">
    <source>
        <dbReference type="Proteomes" id="UP000707071"/>
    </source>
</evidence>
<evidence type="ECO:0000256" key="9">
    <source>
        <dbReference type="PROSITE-ProRule" id="PRU10141"/>
    </source>
</evidence>
<dbReference type="EC" id="2.7.11.1" evidence="1"/>
<dbReference type="Gene3D" id="3.30.200.20">
    <property type="entry name" value="Phosphorylase Kinase, domain 1"/>
    <property type="match status" value="1"/>
</dbReference>
<evidence type="ECO:0000256" key="8">
    <source>
        <dbReference type="ARBA" id="ARBA00048679"/>
    </source>
</evidence>
<dbReference type="GO" id="GO:0050684">
    <property type="term" value="P:regulation of mRNA processing"/>
    <property type="evidence" value="ECO:0007669"/>
    <property type="project" value="TreeGrafter"/>
</dbReference>
<dbReference type="Pfam" id="PF00069">
    <property type="entry name" value="Pkinase"/>
    <property type="match status" value="2"/>
</dbReference>
<dbReference type="FunFam" id="1.10.510.10:FF:000275">
    <property type="entry name" value="SRSF protein kinase 2 isoform X3"/>
    <property type="match status" value="1"/>
</dbReference>
<evidence type="ECO:0000256" key="5">
    <source>
        <dbReference type="ARBA" id="ARBA00022777"/>
    </source>
</evidence>
<dbReference type="PROSITE" id="PS00107">
    <property type="entry name" value="PROTEIN_KINASE_ATP"/>
    <property type="match status" value="1"/>
</dbReference>
<dbReference type="GO" id="GO:0000245">
    <property type="term" value="P:spliceosomal complex assembly"/>
    <property type="evidence" value="ECO:0007669"/>
    <property type="project" value="TreeGrafter"/>
</dbReference>
<dbReference type="InterPro" id="IPR008271">
    <property type="entry name" value="Ser/Thr_kinase_AS"/>
</dbReference>
<keyword evidence="3" id="KW-0808">Transferase</keyword>
<dbReference type="Proteomes" id="UP000707071">
    <property type="component" value="Unassembled WGS sequence"/>
</dbReference>
<dbReference type="PROSITE" id="PS50011">
    <property type="entry name" value="PROTEIN_KINASE_DOM"/>
    <property type="match status" value="1"/>
</dbReference>
<protein>
    <recommendedName>
        <fullName evidence="1">non-specific serine/threonine protein kinase</fullName>
        <ecNumber evidence="1">2.7.11.1</ecNumber>
    </recommendedName>
</protein>
<dbReference type="SMART" id="SM00220">
    <property type="entry name" value="S_TKc"/>
    <property type="match status" value="1"/>
</dbReference>
<dbReference type="GO" id="GO:0005737">
    <property type="term" value="C:cytoplasm"/>
    <property type="evidence" value="ECO:0007669"/>
    <property type="project" value="TreeGrafter"/>
</dbReference>
<keyword evidence="6 9" id="KW-0067">ATP-binding</keyword>
<dbReference type="PANTHER" id="PTHR47634">
    <property type="entry name" value="PROTEIN KINASE DOMAIN-CONTAINING PROTEIN-RELATED"/>
    <property type="match status" value="1"/>
</dbReference>
<comment type="caution">
    <text evidence="12">The sequence shown here is derived from an EMBL/GenBank/DDBJ whole genome shotgun (WGS) entry which is preliminary data.</text>
</comment>
<dbReference type="GO" id="GO:0004674">
    <property type="term" value="F:protein serine/threonine kinase activity"/>
    <property type="evidence" value="ECO:0007669"/>
    <property type="project" value="UniProtKB-KW"/>
</dbReference>
<dbReference type="InterPro" id="IPR000719">
    <property type="entry name" value="Prot_kinase_dom"/>
</dbReference>
<comment type="similarity">
    <text evidence="10">Belongs to the protein kinase superfamily.</text>
</comment>
<evidence type="ECO:0000256" key="7">
    <source>
        <dbReference type="ARBA" id="ARBA00047899"/>
    </source>
</evidence>
<dbReference type="SUPFAM" id="SSF56112">
    <property type="entry name" value="Protein kinase-like (PK-like)"/>
    <property type="match status" value="1"/>
</dbReference>
<proteinExistence type="inferred from homology"/>